<sequence length="68" mass="7855">MLSLPLIERHTRDVFYVDTTFGRRPVDSVSGSRLNLAHTVANGELIAKQACRLLPDVEEYLLQYFRDF</sequence>
<accession>A0AA36FK50</accession>
<dbReference type="EMBL" id="OX597832">
    <property type="protein sequence ID" value="CAI9737048.1"/>
    <property type="molecule type" value="Genomic_DNA"/>
</dbReference>
<reference evidence="1" key="1">
    <citation type="submission" date="2023-08" db="EMBL/GenBank/DDBJ databases">
        <authorList>
            <person name="Alioto T."/>
            <person name="Alioto T."/>
            <person name="Gomez Garrido J."/>
        </authorList>
    </citation>
    <scope>NUCLEOTIDE SEQUENCE</scope>
</reference>
<proteinExistence type="predicted"/>
<organism evidence="1 2">
    <name type="scientific">Octopus vulgaris</name>
    <name type="common">Common octopus</name>
    <dbReference type="NCBI Taxonomy" id="6645"/>
    <lineage>
        <taxon>Eukaryota</taxon>
        <taxon>Metazoa</taxon>
        <taxon>Spiralia</taxon>
        <taxon>Lophotrochozoa</taxon>
        <taxon>Mollusca</taxon>
        <taxon>Cephalopoda</taxon>
        <taxon>Coleoidea</taxon>
        <taxon>Octopodiformes</taxon>
        <taxon>Octopoda</taxon>
        <taxon>Incirrata</taxon>
        <taxon>Octopodidae</taxon>
        <taxon>Octopus</taxon>
    </lineage>
</organism>
<protein>
    <submittedName>
        <fullName evidence="1">Uncharacterized protein</fullName>
    </submittedName>
</protein>
<name>A0AA36FK50_OCTVU</name>
<dbReference type="Proteomes" id="UP001162480">
    <property type="component" value="Chromosome 19"/>
</dbReference>
<evidence type="ECO:0000313" key="1">
    <source>
        <dbReference type="EMBL" id="CAI9737048.1"/>
    </source>
</evidence>
<keyword evidence="2" id="KW-1185">Reference proteome</keyword>
<evidence type="ECO:0000313" key="2">
    <source>
        <dbReference type="Proteomes" id="UP001162480"/>
    </source>
</evidence>
<gene>
    <name evidence="1" type="ORF">OCTVUL_1B010488</name>
</gene>
<dbReference type="AlphaFoldDB" id="A0AA36FK50"/>